<dbReference type="EMBL" id="JAMKPW020000038">
    <property type="protein sequence ID" value="KAK8200618.1"/>
    <property type="molecule type" value="Genomic_DNA"/>
</dbReference>
<protein>
    <submittedName>
        <fullName evidence="1">Uncharacterized protein</fullName>
    </submittedName>
</protein>
<organism evidence="1 2">
    <name type="scientific">Zalaria obscura</name>
    <dbReference type="NCBI Taxonomy" id="2024903"/>
    <lineage>
        <taxon>Eukaryota</taxon>
        <taxon>Fungi</taxon>
        <taxon>Dikarya</taxon>
        <taxon>Ascomycota</taxon>
        <taxon>Pezizomycotina</taxon>
        <taxon>Dothideomycetes</taxon>
        <taxon>Dothideomycetidae</taxon>
        <taxon>Dothideales</taxon>
        <taxon>Zalariaceae</taxon>
        <taxon>Zalaria</taxon>
    </lineage>
</organism>
<keyword evidence="2" id="KW-1185">Reference proteome</keyword>
<evidence type="ECO:0000313" key="1">
    <source>
        <dbReference type="EMBL" id="KAK8200618.1"/>
    </source>
</evidence>
<proteinExistence type="predicted"/>
<accession>A0ACC3S6G7</accession>
<gene>
    <name evidence="1" type="ORF">M8818_005932</name>
</gene>
<dbReference type="Proteomes" id="UP001320706">
    <property type="component" value="Unassembled WGS sequence"/>
</dbReference>
<reference evidence="1" key="1">
    <citation type="submission" date="2024-02" db="EMBL/GenBank/DDBJ databases">
        <title>Metagenome Assembled Genome of Zalaria obscura JY119.</title>
        <authorList>
            <person name="Vighnesh L."/>
            <person name="Jagadeeshwari U."/>
            <person name="Venkata Ramana C."/>
            <person name="Sasikala C."/>
        </authorList>
    </citation>
    <scope>NUCLEOTIDE SEQUENCE</scope>
    <source>
        <strain evidence="1">JY119</strain>
    </source>
</reference>
<sequence>MTDSLNVDRSSDRGPRAHTEHCQKGRLRRIRSPVEDCPGAEKRRTEGACVLPVTTIVLHPMRQLESAETASLRRMSVLSDDAESRRDGASCRADRRMTVDGQRRRRREVAEGSNTVLGVREAHGYKCPPQMVLRSVHLSDRQMRISNAQPLPAKLKEVGAKSARRHEQGTRDQSLAIGRRARGRSVRHDSTSAPERYGMPNFGIRLDRTNHSRPCTPGP</sequence>
<name>A0ACC3S6G7_9PEZI</name>
<evidence type="ECO:0000313" key="2">
    <source>
        <dbReference type="Proteomes" id="UP001320706"/>
    </source>
</evidence>
<comment type="caution">
    <text evidence="1">The sequence shown here is derived from an EMBL/GenBank/DDBJ whole genome shotgun (WGS) entry which is preliminary data.</text>
</comment>